<comment type="caution">
    <text evidence="2">The sequence shown here is derived from an EMBL/GenBank/DDBJ whole genome shotgun (WGS) entry which is preliminary data.</text>
</comment>
<reference evidence="2 3" key="1">
    <citation type="submission" date="2021-01" db="EMBL/GenBank/DDBJ databases">
        <title>Streptomyces acididurans sp. nov., isolated from a peat swamp forest soil.</title>
        <authorList>
            <person name="Chantavorakit T."/>
            <person name="Duangmal K."/>
        </authorList>
    </citation>
    <scope>NUCLEOTIDE SEQUENCE [LARGE SCALE GENOMIC DNA]</scope>
    <source>
        <strain evidence="2 3">KK5PA1</strain>
    </source>
</reference>
<dbReference type="Proteomes" id="UP000749040">
    <property type="component" value="Unassembled WGS sequence"/>
</dbReference>
<keyword evidence="3" id="KW-1185">Reference proteome</keyword>
<sequence length="224" mass="23566">MTGPPPSPGPDRPLRLEDAGEAASAWVTLLTTEHYNLQTQRAATIGEVNGRASVFLGAVSAGLISLGFYGHAGRSGGTVTFYVLVLSSLAFLGVVTFLRCLEISIDDRQFTIRITNLRAVYAQLVPELSHTLLESTGAEQAVVMLTPRRQPFQRMLSVAGSIGVVTSVIIGADIGVLTFGLGAPLAAALPIGVGAGLVALCTSVRFQSARWRGSYASEPARRNV</sequence>
<feature type="transmembrane region" description="Helical" evidence="1">
    <location>
        <begin position="185"/>
        <end position="204"/>
    </location>
</feature>
<feature type="transmembrane region" description="Helical" evidence="1">
    <location>
        <begin position="156"/>
        <end position="179"/>
    </location>
</feature>
<protein>
    <submittedName>
        <fullName evidence="2">Uncharacterized protein</fullName>
    </submittedName>
</protein>
<evidence type="ECO:0000313" key="2">
    <source>
        <dbReference type="EMBL" id="MBM9506619.1"/>
    </source>
</evidence>
<evidence type="ECO:0000256" key="1">
    <source>
        <dbReference type="SAM" id="Phobius"/>
    </source>
</evidence>
<dbReference type="RefSeq" id="WP_205358472.1">
    <property type="nucleotide sequence ID" value="NZ_JADKYB010000009.1"/>
</dbReference>
<accession>A0ABS2TTF7</accession>
<evidence type="ECO:0000313" key="3">
    <source>
        <dbReference type="Proteomes" id="UP000749040"/>
    </source>
</evidence>
<organism evidence="2 3">
    <name type="scientific">Actinacidiphila acididurans</name>
    <dbReference type="NCBI Taxonomy" id="2784346"/>
    <lineage>
        <taxon>Bacteria</taxon>
        <taxon>Bacillati</taxon>
        <taxon>Actinomycetota</taxon>
        <taxon>Actinomycetes</taxon>
        <taxon>Kitasatosporales</taxon>
        <taxon>Streptomycetaceae</taxon>
        <taxon>Actinacidiphila</taxon>
    </lineage>
</organism>
<proteinExistence type="predicted"/>
<name>A0ABS2TTF7_9ACTN</name>
<keyword evidence="1" id="KW-0472">Membrane</keyword>
<dbReference type="EMBL" id="JADKYB010000009">
    <property type="protein sequence ID" value="MBM9506619.1"/>
    <property type="molecule type" value="Genomic_DNA"/>
</dbReference>
<gene>
    <name evidence="2" type="ORF">ITX44_19070</name>
</gene>
<keyword evidence="1" id="KW-1133">Transmembrane helix</keyword>
<feature type="transmembrane region" description="Helical" evidence="1">
    <location>
        <begin position="81"/>
        <end position="101"/>
    </location>
</feature>
<keyword evidence="1" id="KW-0812">Transmembrane</keyword>